<dbReference type="InterPro" id="IPR036291">
    <property type="entry name" value="NAD(P)-bd_dom_sf"/>
</dbReference>
<evidence type="ECO:0000313" key="5">
    <source>
        <dbReference type="Proteomes" id="UP001140513"/>
    </source>
</evidence>
<proteinExistence type="inferred from homology"/>
<dbReference type="GeneID" id="80915313"/>
<dbReference type="RefSeq" id="XP_056065813.1">
    <property type="nucleotide sequence ID" value="XM_056220510.1"/>
</dbReference>
<name>A0A9W9C627_9PLEO</name>
<dbReference type="PRINTS" id="PR00081">
    <property type="entry name" value="GDHRDH"/>
</dbReference>
<comment type="similarity">
    <text evidence="1 3">Belongs to the short-chain dehydrogenases/reductases (SDR) family.</text>
</comment>
<keyword evidence="2" id="KW-0560">Oxidoreductase</keyword>
<dbReference type="OrthoDB" id="191139at2759"/>
<dbReference type="PANTHER" id="PTHR24320:SF283">
    <property type="entry name" value="RETINOL DEHYDROGENASE 11"/>
    <property type="match status" value="1"/>
</dbReference>
<accession>A0A9W9C627</accession>
<evidence type="ECO:0000313" key="4">
    <source>
        <dbReference type="EMBL" id="KAJ4345649.1"/>
    </source>
</evidence>
<dbReference type="Proteomes" id="UP001140513">
    <property type="component" value="Unassembled WGS sequence"/>
</dbReference>
<organism evidence="4 5">
    <name type="scientific">Didymosphaeria variabile</name>
    <dbReference type="NCBI Taxonomy" id="1932322"/>
    <lineage>
        <taxon>Eukaryota</taxon>
        <taxon>Fungi</taxon>
        <taxon>Dikarya</taxon>
        <taxon>Ascomycota</taxon>
        <taxon>Pezizomycotina</taxon>
        <taxon>Dothideomycetes</taxon>
        <taxon>Pleosporomycetidae</taxon>
        <taxon>Pleosporales</taxon>
        <taxon>Massarineae</taxon>
        <taxon>Didymosphaeriaceae</taxon>
        <taxon>Didymosphaeria</taxon>
    </lineage>
</organism>
<dbReference type="SUPFAM" id="SSF51735">
    <property type="entry name" value="NAD(P)-binding Rossmann-fold domains"/>
    <property type="match status" value="1"/>
</dbReference>
<dbReference type="GO" id="GO:0016491">
    <property type="term" value="F:oxidoreductase activity"/>
    <property type="evidence" value="ECO:0007669"/>
    <property type="project" value="UniProtKB-KW"/>
</dbReference>
<dbReference type="Gene3D" id="3.40.50.720">
    <property type="entry name" value="NAD(P)-binding Rossmann-like Domain"/>
    <property type="match status" value="1"/>
</dbReference>
<dbReference type="AlphaFoldDB" id="A0A9W9C627"/>
<gene>
    <name evidence="4" type="ORF">N0V89_011783</name>
</gene>
<evidence type="ECO:0000256" key="2">
    <source>
        <dbReference type="ARBA" id="ARBA00023002"/>
    </source>
</evidence>
<protein>
    <recommendedName>
        <fullName evidence="6">NAD(P)-binding protein</fullName>
    </recommendedName>
</protein>
<dbReference type="PRINTS" id="PR00080">
    <property type="entry name" value="SDRFAMILY"/>
</dbReference>
<reference evidence="4" key="1">
    <citation type="submission" date="2022-10" db="EMBL/GenBank/DDBJ databases">
        <title>Tapping the CABI collections for fungal endophytes: first genome assemblies for Collariella, Neodidymelliopsis, Ascochyta clinopodiicola, Didymella pomorum, Didymosphaeria variabile, Neocosmospora piperis and Neocucurbitaria cava.</title>
        <authorList>
            <person name="Hill R."/>
        </authorList>
    </citation>
    <scope>NUCLEOTIDE SEQUENCE</scope>
    <source>
        <strain evidence="4">IMI 356815</strain>
    </source>
</reference>
<keyword evidence="5" id="KW-1185">Reference proteome</keyword>
<dbReference type="Pfam" id="PF00106">
    <property type="entry name" value="adh_short"/>
    <property type="match status" value="1"/>
</dbReference>
<comment type="caution">
    <text evidence="4">The sequence shown here is derived from an EMBL/GenBank/DDBJ whole genome shotgun (WGS) entry which is preliminary data.</text>
</comment>
<evidence type="ECO:0000256" key="1">
    <source>
        <dbReference type="ARBA" id="ARBA00006484"/>
    </source>
</evidence>
<dbReference type="EMBL" id="JAPEUX010000009">
    <property type="protein sequence ID" value="KAJ4345649.1"/>
    <property type="molecule type" value="Genomic_DNA"/>
</dbReference>
<evidence type="ECO:0000256" key="3">
    <source>
        <dbReference type="RuleBase" id="RU000363"/>
    </source>
</evidence>
<dbReference type="InterPro" id="IPR002347">
    <property type="entry name" value="SDR_fam"/>
</dbReference>
<dbReference type="PANTHER" id="PTHR24320">
    <property type="entry name" value="RETINOL DEHYDROGENASE"/>
    <property type="match status" value="1"/>
</dbReference>
<evidence type="ECO:0008006" key="6">
    <source>
        <dbReference type="Google" id="ProtNLM"/>
    </source>
</evidence>
<sequence length="344" mass="36900">MPTTNSEWGFNITAPTVAATFPDAIKNRTILITGVNRTGLGYGTASALAPQSPSTIIITGRSQAKLDESLTSLRATYPSVTFKPLVVDLSSQASIREAAAEVLKWKDVPAIDIVINNAGVMNIQDRTLTVDGIEMHFGTNHIGHFLLTNLIMPKILAGKNKRIVNVSSMGAFVSPIRFSDLKWETPHKDIPDNEKPNTTMLKAARLLVEDSTTYIPFGAYGASKTANILFAVGLNKKLGEKGVKAFALHPGEIMTELQRSTDPEWLGKAMEGRKQAGLAGFKSVEEGAATSVVAAVDPGLDGEAEGVFLEDCQVSAKVPGYAVDKEEADRLWEVSEGLVGEKFA</sequence>